<name>A0A9P6XUW2_9FUNG</name>
<evidence type="ECO:0000313" key="3">
    <source>
        <dbReference type="Proteomes" id="UP000740926"/>
    </source>
</evidence>
<protein>
    <submittedName>
        <fullName evidence="2">Uncharacterized protein</fullName>
    </submittedName>
</protein>
<reference evidence="2 3" key="1">
    <citation type="journal article" date="2020" name="Microb. Genom.">
        <title>Genetic diversity of clinical and environmental Mucorales isolates obtained from an investigation of mucormycosis cases among solid organ transplant recipients.</title>
        <authorList>
            <person name="Nguyen M.H."/>
            <person name="Kaul D."/>
            <person name="Muto C."/>
            <person name="Cheng S.J."/>
            <person name="Richter R.A."/>
            <person name="Bruno V.M."/>
            <person name="Liu G."/>
            <person name="Beyhan S."/>
            <person name="Sundermann A.J."/>
            <person name="Mounaud S."/>
            <person name="Pasculle A.W."/>
            <person name="Nierman W.C."/>
            <person name="Driscoll E."/>
            <person name="Cumbie R."/>
            <person name="Clancy C.J."/>
            <person name="Dupont C.L."/>
        </authorList>
    </citation>
    <scope>NUCLEOTIDE SEQUENCE [LARGE SCALE GENOMIC DNA]</scope>
    <source>
        <strain evidence="2 3">GL24</strain>
    </source>
</reference>
<comment type="caution">
    <text evidence="2">The sequence shown here is derived from an EMBL/GenBank/DDBJ whole genome shotgun (WGS) entry which is preliminary data.</text>
</comment>
<keyword evidence="3" id="KW-1185">Reference proteome</keyword>
<feature type="region of interest" description="Disordered" evidence="1">
    <location>
        <begin position="67"/>
        <end position="86"/>
    </location>
</feature>
<gene>
    <name evidence="2" type="ORF">G6F50_016130</name>
</gene>
<dbReference type="EMBL" id="JAANIU010009732">
    <property type="protein sequence ID" value="KAG1532675.1"/>
    <property type="molecule type" value="Genomic_DNA"/>
</dbReference>
<organism evidence="2 3">
    <name type="scientific">Rhizopus delemar</name>
    <dbReference type="NCBI Taxonomy" id="936053"/>
    <lineage>
        <taxon>Eukaryota</taxon>
        <taxon>Fungi</taxon>
        <taxon>Fungi incertae sedis</taxon>
        <taxon>Mucoromycota</taxon>
        <taxon>Mucoromycotina</taxon>
        <taxon>Mucoromycetes</taxon>
        <taxon>Mucorales</taxon>
        <taxon>Mucorineae</taxon>
        <taxon>Rhizopodaceae</taxon>
        <taxon>Rhizopus</taxon>
    </lineage>
</organism>
<evidence type="ECO:0000256" key="1">
    <source>
        <dbReference type="SAM" id="MobiDB-lite"/>
    </source>
</evidence>
<evidence type="ECO:0000313" key="2">
    <source>
        <dbReference type="EMBL" id="KAG1532675.1"/>
    </source>
</evidence>
<feature type="compositionally biased region" description="Basic residues" evidence="1">
    <location>
        <begin position="11"/>
        <end position="23"/>
    </location>
</feature>
<dbReference type="AlphaFoldDB" id="A0A9P6XUW2"/>
<sequence length="86" mass="9808">MFDDEESGQPHGRHAKRGHRVHRPPAVFARGDQAVRQRAQPHHAQRLARRIECRVLGVRAFLDAPCAQRDGQRADRQVDQEDALPT</sequence>
<accession>A0A9P6XUW2</accession>
<feature type="compositionally biased region" description="Basic and acidic residues" evidence="1">
    <location>
        <begin position="70"/>
        <end position="79"/>
    </location>
</feature>
<proteinExistence type="predicted"/>
<dbReference type="Proteomes" id="UP000740926">
    <property type="component" value="Unassembled WGS sequence"/>
</dbReference>
<feature type="region of interest" description="Disordered" evidence="1">
    <location>
        <begin position="1"/>
        <end position="24"/>
    </location>
</feature>